<dbReference type="AlphaFoldDB" id="A0AAD4MJZ7"/>
<gene>
    <name evidence="2" type="ORF">DdX_20894</name>
</gene>
<organism evidence="2 3">
    <name type="scientific">Ditylenchus destructor</name>
    <dbReference type="NCBI Taxonomy" id="166010"/>
    <lineage>
        <taxon>Eukaryota</taxon>
        <taxon>Metazoa</taxon>
        <taxon>Ecdysozoa</taxon>
        <taxon>Nematoda</taxon>
        <taxon>Chromadorea</taxon>
        <taxon>Rhabditida</taxon>
        <taxon>Tylenchina</taxon>
        <taxon>Tylenchomorpha</taxon>
        <taxon>Sphaerularioidea</taxon>
        <taxon>Anguinidae</taxon>
        <taxon>Anguininae</taxon>
        <taxon>Ditylenchus</taxon>
    </lineage>
</organism>
<dbReference type="Proteomes" id="UP001201812">
    <property type="component" value="Unassembled WGS sequence"/>
</dbReference>
<comment type="caution">
    <text evidence="2">The sequence shown here is derived from an EMBL/GenBank/DDBJ whole genome shotgun (WGS) entry which is preliminary data.</text>
</comment>
<evidence type="ECO:0000313" key="3">
    <source>
        <dbReference type="Proteomes" id="UP001201812"/>
    </source>
</evidence>
<name>A0AAD4MJZ7_9BILA</name>
<keyword evidence="1" id="KW-1133">Transmembrane helix</keyword>
<keyword evidence="3" id="KW-1185">Reference proteome</keyword>
<accession>A0AAD4MJZ7</accession>
<dbReference type="EMBL" id="JAKKPZ010000689">
    <property type="protein sequence ID" value="KAI1693009.1"/>
    <property type="molecule type" value="Genomic_DNA"/>
</dbReference>
<keyword evidence="1" id="KW-0472">Membrane</keyword>
<feature type="transmembrane region" description="Helical" evidence="1">
    <location>
        <begin position="26"/>
        <end position="49"/>
    </location>
</feature>
<sequence length="73" mass="8424">MFAFAPNELDLIDPQMKESEKEQFVVALRVGTGVMIVLLVIAEFLHLWFQSVVFRAYKYTKTIHSSFSPQMQA</sequence>
<protein>
    <submittedName>
        <fullName evidence="2">Uncharacterized protein</fullName>
    </submittedName>
</protein>
<evidence type="ECO:0000256" key="1">
    <source>
        <dbReference type="SAM" id="Phobius"/>
    </source>
</evidence>
<reference evidence="2" key="1">
    <citation type="submission" date="2022-01" db="EMBL/GenBank/DDBJ databases">
        <title>Genome Sequence Resource for Two Populations of Ditylenchus destructor, the Migratory Endoparasitic Phytonematode.</title>
        <authorList>
            <person name="Zhang H."/>
            <person name="Lin R."/>
            <person name="Xie B."/>
        </authorList>
    </citation>
    <scope>NUCLEOTIDE SEQUENCE</scope>
    <source>
        <strain evidence="2">BazhouSP</strain>
    </source>
</reference>
<proteinExistence type="predicted"/>
<evidence type="ECO:0000313" key="2">
    <source>
        <dbReference type="EMBL" id="KAI1693009.1"/>
    </source>
</evidence>
<keyword evidence="1" id="KW-0812">Transmembrane</keyword>